<proteinExistence type="inferred from homology"/>
<evidence type="ECO:0000256" key="3">
    <source>
        <dbReference type="ARBA" id="ARBA00022691"/>
    </source>
</evidence>
<sequence length="569" mass="62743">MSLYYESAALIKTLDGSQDTSLKSLLFSKAKPGSDAPRKSNPAQLYALITEAWKWSSLLTEVVERAGLLAQEKKLTPQLALVLVHDLLLAKKGIAAPENHVLRQAVERHQTRIRAEFTKARVRAGCASVEELKGRLDRPNTEAEAAIESIQNANRKWPHPRWLRINTLRAAQDFLEGDEFRKWKPVGSLGEVLSSEGSPAETGRIVYYIDEHIPNLLALPPGTDLSMISAYKKGELISQDKASCFPAYLLSSGRFLQGDILDACAAPGNKTSHIAAIVFEQNRHASSQSSIPRVFAVERDVQRANTLREMLGIAGANHVKVHASQDFLKLDVNQAPWNNISAVILDPSCSGSGIVDRGQVMTFKLPSVAAASSTNGNGKSKKRKRYEKKNVPETVTDDKQDGVLVKEQDVEVNEDNAIKLETRLKSLAVLQTRMLTFAFSFPNVHKVTYSTCSVHDIENEGVVVAALASQVARSRGWRVMKRDEQVPGIRLWKHRGKEAACQLAIAAHGIVDANTDEVAEACVRCEPFTDEGTQGFFVAGFVRDGKKNDQPEEVSNGDIDEERWLGFED</sequence>
<dbReference type="PROSITE" id="PS51686">
    <property type="entry name" value="SAM_MT_RSMB_NOP"/>
    <property type="match status" value="1"/>
</dbReference>
<dbReference type="Pfam" id="PF01189">
    <property type="entry name" value="Methyltr_RsmB-F"/>
    <property type="match status" value="1"/>
</dbReference>
<dbReference type="PANTHER" id="PTHR22807:SF4">
    <property type="entry name" value="28S RRNA (CYTOSINE-C(5))-METHYLTRANSFERASE"/>
    <property type="match status" value="1"/>
</dbReference>
<feature type="compositionally biased region" description="Basic and acidic residues" evidence="6">
    <location>
        <begin position="388"/>
        <end position="397"/>
    </location>
</feature>
<organism evidence="8 9">
    <name type="scientific">Gomphillus americanus</name>
    <dbReference type="NCBI Taxonomy" id="1940652"/>
    <lineage>
        <taxon>Eukaryota</taxon>
        <taxon>Fungi</taxon>
        <taxon>Dikarya</taxon>
        <taxon>Ascomycota</taxon>
        <taxon>Pezizomycotina</taxon>
        <taxon>Lecanoromycetes</taxon>
        <taxon>OSLEUM clade</taxon>
        <taxon>Ostropomycetidae</taxon>
        <taxon>Ostropales</taxon>
        <taxon>Graphidaceae</taxon>
        <taxon>Gomphilloideae</taxon>
        <taxon>Gomphillus</taxon>
    </lineage>
</organism>
<dbReference type="InterPro" id="IPR023267">
    <property type="entry name" value="RCMT"/>
</dbReference>
<keyword evidence="3 5" id="KW-0949">S-adenosyl-L-methionine</keyword>
<dbReference type="GO" id="GO:0008173">
    <property type="term" value="F:RNA methyltransferase activity"/>
    <property type="evidence" value="ECO:0007669"/>
    <property type="project" value="InterPro"/>
</dbReference>
<comment type="caution">
    <text evidence="8">The sequence shown here is derived from an EMBL/GenBank/DDBJ whole genome shotgun (WGS) entry which is preliminary data.</text>
</comment>
<keyword evidence="4 5" id="KW-0694">RNA-binding</keyword>
<dbReference type="PRINTS" id="PR02008">
    <property type="entry name" value="RCMTFAMILY"/>
</dbReference>
<gene>
    <name evidence="8" type="ORF">GOMPHAMPRED_008152</name>
</gene>
<feature type="binding site" evidence="5">
    <location>
        <begin position="264"/>
        <end position="270"/>
    </location>
    <ligand>
        <name>S-adenosyl-L-methionine</name>
        <dbReference type="ChEBI" id="CHEBI:59789"/>
    </ligand>
</feature>
<dbReference type="InterPro" id="IPR049560">
    <property type="entry name" value="MeTrfase_RsmB-F_NOP2_cat"/>
</dbReference>
<dbReference type="Gene3D" id="3.30.70.1170">
    <property type="entry name" value="Sun protein, domain 3"/>
    <property type="match status" value="1"/>
</dbReference>
<dbReference type="SUPFAM" id="SSF53335">
    <property type="entry name" value="S-adenosyl-L-methionine-dependent methyltransferases"/>
    <property type="match status" value="1"/>
</dbReference>
<keyword evidence="1 5" id="KW-0489">Methyltransferase</keyword>
<dbReference type="OrthoDB" id="435282at2759"/>
<evidence type="ECO:0000313" key="8">
    <source>
        <dbReference type="EMBL" id="CAF9914402.1"/>
    </source>
</evidence>
<feature type="domain" description="SAM-dependent MTase RsmB/NOP-type" evidence="7">
    <location>
        <begin position="151"/>
        <end position="544"/>
    </location>
</feature>
<dbReference type="EMBL" id="CAJPDQ010000009">
    <property type="protein sequence ID" value="CAF9914402.1"/>
    <property type="molecule type" value="Genomic_DNA"/>
</dbReference>
<comment type="caution">
    <text evidence="5">Lacks conserved residue(s) required for the propagation of feature annotation.</text>
</comment>
<keyword evidence="9" id="KW-1185">Reference proteome</keyword>
<dbReference type="Gene3D" id="3.40.50.150">
    <property type="entry name" value="Vaccinia Virus protein VP39"/>
    <property type="match status" value="1"/>
</dbReference>
<comment type="similarity">
    <text evidence="5">Belongs to the class I-like SAM-binding methyltransferase superfamily. RsmB/NOP family.</text>
</comment>
<feature type="binding site" evidence="5">
    <location>
        <position position="298"/>
    </location>
    <ligand>
        <name>S-adenosyl-L-methionine</name>
        <dbReference type="ChEBI" id="CHEBI:59789"/>
    </ligand>
</feature>
<protein>
    <recommendedName>
        <fullName evidence="7">SAM-dependent MTase RsmB/NOP-type domain-containing protein</fullName>
    </recommendedName>
</protein>
<reference evidence="8" key="1">
    <citation type="submission" date="2021-03" db="EMBL/GenBank/DDBJ databases">
        <authorList>
            <person name="Tagirdzhanova G."/>
        </authorList>
    </citation>
    <scope>NUCLEOTIDE SEQUENCE</scope>
</reference>
<accession>A0A8H3F1R8</accession>
<dbReference type="PANTHER" id="PTHR22807">
    <property type="entry name" value="NOP2 YEAST -RELATED NOL1/NOP2/FMU SUN DOMAIN-CONTAINING"/>
    <property type="match status" value="1"/>
</dbReference>
<evidence type="ECO:0000256" key="4">
    <source>
        <dbReference type="ARBA" id="ARBA00022884"/>
    </source>
</evidence>
<dbReference type="InterPro" id="IPR049561">
    <property type="entry name" value="NSUN5_7_fdxn-like"/>
</dbReference>
<dbReference type="Pfam" id="PF21153">
    <property type="entry name" value="NSUN5_N"/>
    <property type="match status" value="1"/>
</dbReference>
<dbReference type="Pfam" id="PF21148">
    <property type="entry name" value="NSUN5_fdxn-like"/>
    <property type="match status" value="1"/>
</dbReference>
<dbReference type="AlphaFoldDB" id="A0A8H3F1R8"/>
<dbReference type="GO" id="GO:0003723">
    <property type="term" value="F:RNA binding"/>
    <property type="evidence" value="ECO:0007669"/>
    <property type="project" value="UniProtKB-UniRule"/>
</dbReference>
<evidence type="ECO:0000256" key="1">
    <source>
        <dbReference type="ARBA" id="ARBA00022603"/>
    </source>
</evidence>
<name>A0A8H3F1R8_9LECA</name>
<feature type="binding site" evidence="5">
    <location>
        <position position="346"/>
    </location>
    <ligand>
        <name>S-adenosyl-L-methionine</name>
        <dbReference type="ChEBI" id="CHEBI:59789"/>
    </ligand>
</feature>
<feature type="active site" description="Nucleophile" evidence="5">
    <location>
        <position position="452"/>
    </location>
</feature>
<dbReference type="Proteomes" id="UP000664169">
    <property type="component" value="Unassembled WGS sequence"/>
</dbReference>
<dbReference type="GO" id="GO:0005730">
    <property type="term" value="C:nucleolus"/>
    <property type="evidence" value="ECO:0007669"/>
    <property type="project" value="TreeGrafter"/>
</dbReference>
<evidence type="ECO:0000256" key="5">
    <source>
        <dbReference type="PROSITE-ProRule" id="PRU01023"/>
    </source>
</evidence>
<evidence type="ECO:0000256" key="2">
    <source>
        <dbReference type="ARBA" id="ARBA00022679"/>
    </source>
</evidence>
<dbReference type="InterPro" id="IPR029063">
    <property type="entry name" value="SAM-dependent_MTases_sf"/>
</dbReference>
<dbReference type="InterPro" id="IPR048889">
    <property type="entry name" value="NSUN5_RCM1_N"/>
</dbReference>
<feature type="region of interest" description="Disordered" evidence="6">
    <location>
        <begin position="370"/>
        <end position="397"/>
    </location>
</feature>
<evidence type="ECO:0000256" key="6">
    <source>
        <dbReference type="SAM" id="MobiDB-lite"/>
    </source>
</evidence>
<evidence type="ECO:0000313" key="9">
    <source>
        <dbReference type="Proteomes" id="UP000664169"/>
    </source>
</evidence>
<keyword evidence="2 5" id="KW-0808">Transferase</keyword>
<evidence type="ECO:0000259" key="7">
    <source>
        <dbReference type="PROSITE" id="PS51686"/>
    </source>
</evidence>
<dbReference type="InterPro" id="IPR001678">
    <property type="entry name" value="MeTrfase_RsmB-F_NOP2_dom"/>
</dbReference>
<dbReference type="GO" id="GO:0070475">
    <property type="term" value="P:rRNA base methylation"/>
    <property type="evidence" value="ECO:0007669"/>
    <property type="project" value="TreeGrafter"/>
</dbReference>